<dbReference type="SMART" id="SM01144">
    <property type="entry name" value="DTW"/>
    <property type="match status" value="1"/>
</dbReference>
<keyword evidence="6" id="KW-0539">Nucleus</keyword>
<dbReference type="InterPro" id="IPR051521">
    <property type="entry name" value="tRNA_Mod/Golgi_Maint"/>
</dbReference>
<reference evidence="13 14" key="1">
    <citation type="journal article" date="2015" name="Mol. Biochem. Parasitol.">
        <title>Identification of polymorphic genes for use in assemblage B genotyping assays through comparative genomics of multiple assemblage B Giardia duodenalis isolates.</title>
        <authorList>
            <person name="Wielinga C."/>
            <person name="Thompson R.C."/>
            <person name="Monis P."/>
            <person name="Ryan U."/>
        </authorList>
    </citation>
    <scope>NUCLEOTIDE SEQUENCE [LARGE SCALE GENOMIC DNA]</scope>
    <source>
        <strain evidence="13 14">BAH15c1</strain>
    </source>
</reference>
<dbReference type="OrthoDB" id="660555at2759"/>
<feature type="domain" description="DTW" evidence="12">
    <location>
        <begin position="33"/>
        <end position="245"/>
    </location>
</feature>
<evidence type="ECO:0000256" key="4">
    <source>
        <dbReference type="ARBA" id="ARBA00022691"/>
    </source>
</evidence>
<dbReference type="GO" id="GO:0008033">
    <property type="term" value="P:tRNA processing"/>
    <property type="evidence" value="ECO:0007669"/>
    <property type="project" value="UniProtKB-KW"/>
</dbReference>
<evidence type="ECO:0000256" key="6">
    <source>
        <dbReference type="ARBA" id="ARBA00023242"/>
    </source>
</evidence>
<dbReference type="InterPro" id="IPR005636">
    <property type="entry name" value="DTW"/>
</dbReference>
<name>A0A132P0M4_GIAIN</name>
<evidence type="ECO:0000256" key="5">
    <source>
        <dbReference type="ARBA" id="ARBA00022694"/>
    </source>
</evidence>
<evidence type="ECO:0000256" key="7">
    <source>
        <dbReference type="ARBA" id="ARBA00037050"/>
    </source>
</evidence>
<comment type="catalytic activity">
    <reaction evidence="11">
        <text>a uridine in tRNA + S-adenosyl-L-methionine = a 3-[(3S)-3-amino-3-carboxypropyl]uridine in tRNA + S-methyl-5'-thioadenosine + H(+)</text>
        <dbReference type="Rhea" id="RHEA:62432"/>
        <dbReference type="Rhea" id="RHEA-COMP:13339"/>
        <dbReference type="Rhea" id="RHEA-COMP:16092"/>
        <dbReference type="ChEBI" id="CHEBI:15378"/>
        <dbReference type="ChEBI" id="CHEBI:17509"/>
        <dbReference type="ChEBI" id="CHEBI:59789"/>
        <dbReference type="ChEBI" id="CHEBI:65315"/>
        <dbReference type="ChEBI" id="CHEBI:82930"/>
        <dbReference type="EC" id="2.5.1.25"/>
    </reaction>
</comment>
<dbReference type="PANTHER" id="PTHR15627">
    <property type="entry name" value="NATURAL KILLER CELL-SPECIFIC ANTIGEN KLIP1"/>
    <property type="match status" value="1"/>
</dbReference>
<dbReference type="EMBL" id="JXTI01000001">
    <property type="protein sequence ID" value="KWX15876.1"/>
    <property type="molecule type" value="Genomic_DNA"/>
</dbReference>
<evidence type="ECO:0000256" key="9">
    <source>
        <dbReference type="ARBA" id="ARBA00039242"/>
    </source>
</evidence>
<keyword evidence="5" id="KW-0819">tRNA processing</keyword>
<organism evidence="13 14">
    <name type="scientific">Giardia duodenalis assemblage B</name>
    <dbReference type="NCBI Taxonomy" id="1394984"/>
    <lineage>
        <taxon>Eukaryota</taxon>
        <taxon>Metamonada</taxon>
        <taxon>Diplomonadida</taxon>
        <taxon>Hexamitidae</taxon>
        <taxon>Giardiinae</taxon>
        <taxon>Giardia</taxon>
    </lineage>
</organism>
<evidence type="ECO:0000256" key="11">
    <source>
        <dbReference type="ARBA" id="ARBA00048718"/>
    </source>
</evidence>
<evidence type="ECO:0000259" key="12">
    <source>
        <dbReference type="SMART" id="SM01144"/>
    </source>
</evidence>
<dbReference type="AlphaFoldDB" id="A0A132P0M4"/>
<comment type="function">
    <text evidence="7">Catalyzes the formation of 3-(3-amino-3-carboxypropyl)uridine (acp3U) at position 20 in the D-loop of several cytoplasmic tRNAs (acp3U(20)).</text>
</comment>
<keyword evidence="4" id="KW-0949">S-adenosyl-L-methionine</keyword>
<dbReference type="Proteomes" id="UP000070089">
    <property type="component" value="Unassembled WGS sequence"/>
</dbReference>
<evidence type="ECO:0000256" key="1">
    <source>
        <dbReference type="ARBA" id="ARBA00004123"/>
    </source>
</evidence>
<dbReference type="GO" id="GO:0005634">
    <property type="term" value="C:nucleus"/>
    <property type="evidence" value="ECO:0007669"/>
    <property type="project" value="UniProtKB-SubCell"/>
</dbReference>
<dbReference type="VEuPathDB" id="GiardiaDB:QR46_0014"/>
<dbReference type="PANTHER" id="PTHR15627:SF8">
    <property type="entry name" value="TRNA-URIDINE AMINOCARBOXYPROPYLTRANSFERASE 1"/>
    <property type="match status" value="1"/>
</dbReference>
<comment type="caution">
    <text evidence="13">The sequence shown here is derived from an EMBL/GenBank/DDBJ whole genome shotgun (WGS) entry which is preliminary data.</text>
</comment>
<dbReference type="GO" id="GO:0016432">
    <property type="term" value="F:tRNA-uridine aminocarboxypropyltransferase activity"/>
    <property type="evidence" value="ECO:0007669"/>
    <property type="project" value="UniProtKB-EC"/>
</dbReference>
<protein>
    <recommendedName>
        <fullName evidence="9">tRNA-uridine aminocarboxypropyltransferase 1</fullName>
        <ecNumber evidence="2">2.5.1.25</ecNumber>
    </recommendedName>
    <alternativeName>
        <fullName evidence="10">DTW domain-containing protein 1</fullName>
    </alternativeName>
</protein>
<accession>A0A132P0M4</accession>
<comment type="subcellular location">
    <subcellularLocation>
        <location evidence="1">Nucleus</location>
    </subcellularLocation>
</comment>
<sequence>MPVFTFQATKMRSTIMETIEPEVSPTTLLSIRTRAKCPKCGSLQQWYCYFCHLLTNAPNFNPAKPPIPATFLCYRGEKTSKSSVHGVVTSSENVTVKYFSEEIEGDSTDLLEEGSVLLMAGREAKKVSEIQWSAVSRIYILDCTWNQVNKCLRQLGLHSLSSPGIKTTTINKTKYACPVQLVELGSYITIFWRQHKQKNDSCLSSAEALYYLLYELGQQGLVTHNLDNLLTFFLAQAVLIYKSSPWVNKQINTHYKDIAELFKRRWGVDMSIEPRSLVQSKLNSACPRCGSFADNLTFRGTNGCVICLREELKRALTKTLARCPVFFPGGRFLVLSFSELCFNAFKSYMHDYLGSSITNLDDVLLLYDPSQHGNEHTGYFSILNAALHHAQANNIPLVFDLRDSNTAASMVIHSAVLGDLGPGVASVEECLEFPDLQIDPDAAYKRFLSNPTQLYKPKRQLGYVSLFRPFLSIPERVLRCYANFSPLNPISTPVLTWSFLPEEKQDLMLLLRDLVPSPEAVCGLAKKVEWRARLGEAPCLLCGVALDDGKCICNQL</sequence>
<evidence type="ECO:0000313" key="14">
    <source>
        <dbReference type="Proteomes" id="UP000070089"/>
    </source>
</evidence>
<evidence type="ECO:0000256" key="3">
    <source>
        <dbReference type="ARBA" id="ARBA00022679"/>
    </source>
</evidence>
<dbReference type="Pfam" id="PF03942">
    <property type="entry name" value="DTW"/>
    <property type="match status" value="1"/>
</dbReference>
<keyword evidence="3" id="KW-0808">Transferase</keyword>
<evidence type="ECO:0000256" key="2">
    <source>
        <dbReference type="ARBA" id="ARBA00012386"/>
    </source>
</evidence>
<comment type="similarity">
    <text evidence="8">Belongs to the TDD superfamily. DTWD1 family.</text>
</comment>
<gene>
    <name evidence="13" type="ORF">QR46_0014</name>
</gene>
<evidence type="ECO:0000256" key="8">
    <source>
        <dbReference type="ARBA" id="ARBA00038290"/>
    </source>
</evidence>
<dbReference type="EC" id="2.5.1.25" evidence="2"/>
<proteinExistence type="inferred from homology"/>
<evidence type="ECO:0000313" key="13">
    <source>
        <dbReference type="EMBL" id="KWX15876.1"/>
    </source>
</evidence>
<evidence type="ECO:0000256" key="10">
    <source>
        <dbReference type="ARBA" id="ARBA00042508"/>
    </source>
</evidence>